<dbReference type="InterPro" id="IPR038678">
    <property type="entry name" value="Spondin_N_sf"/>
</dbReference>
<dbReference type="AlphaFoldDB" id="A0A3B0XJ91"/>
<dbReference type="PANTHER" id="PTHR11311">
    <property type="entry name" value="SPONDIN"/>
    <property type="match status" value="1"/>
</dbReference>
<dbReference type="EMBL" id="UOFH01000399">
    <property type="protein sequence ID" value="VAW67641.1"/>
    <property type="molecule type" value="Genomic_DNA"/>
</dbReference>
<name>A0A3B0XJ91_9ZZZZ</name>
<keyword evidence="1" id="KW-1133">Transmembrane helix</keyword>
<dbReference type="Gene3D" id="2.60.40.2130">
    <property type="entry name" value="F-spondin domain"/>
    <property type="match status" value="1"/>
</dbReference>
<organism evidence="3">
    <name type="scientific">hydrothermal vent metagenome</name>
    <dbReference type="NCBI Taxonomy" id="652676"/>
    <lineage>
        <taxon>unclassified sequences</taxon>
        <taxon>metagenomes</taxon>
        <taxon>ecological metagenomes</taxon>
    </lineage>
</organism>
<feature type="transmembrane region" description="Helical" evidence="1">
    <location>
        <begin position="228"/>
        <end position="247"/>
    </location>
</feature>
<keyword evidence="1" id="KW-0472">Membrane</keyword>
<protein>
    <recommendedName>
        <fullName evidence="2">Spondin domain-containing protein</fullName>
    </recommendedName>
</protein>
<evidence type="ECO:0000259" key="2">
    <source>
        <dbReference type="PROSITE" id="PS51020"/>
    </source>
</evidence>
<feature type="domain" description="Spondin" evidence="2">
    <location>
        <begin position="17"/>
        <end position="211"/>
    </location>
</feature>
<dbReference type="Pfam" id="PF06468">
    <property type="entry name" value="Spond_N"/>
    <property type="match status" value="1"/>
</dbReference>
<sequence length="256" mass="27623">MSAVKFTFSFIFLLCALITQTAHAAIATYNLTVTNNWTLDANPINYPSDAHLSWLGGGTHDASQSYWEPGSIATPEFELMAETGVTSDFVNTIAESGGTPLEWKHWFCQPEIVNSNCGSLSVQFTIDSSQPLITLVSMLGPSPDWFVGVSGLSLQEGGNWINNLNVPLALYDAGTENGTIPIMDNSATDPFAPISLIAYDAQTGEYLPSTEEYIVGAFTFELVGVSNVPIPASIWLFVSGLVGLVSFRKRVLQKGQ</sequence>
<dbReference type="GO" id="GO:0031012">
    <property type="term" value="C:extracellular matrix"/>
    <property type="evidence" value="ECO:0007669"/>
    <property type="project" value="TreeGrafter"/>
</dbReference>
<dbReference type="NCBIfam" id="NF038123">
    <property type="entry name" value="NF038123_dom"/>
    <property type="match status" value="1"/>
</dbReference>
<evidence type="ECO:0000256" key="1">
    <source>
        <dbReference type="SAM" id="Phobius"/>
    </source>
</evidence>
<proteinExistence type="predicted"/>
<dbReference type="InterPro" id="IPR051418">
    <property type="entry name" value="Spondin/Thrombospondin_T1"/>
</dbReference>
<evidence type="ECO:0000313" key="3">
    <source>
        <dbReference type="EMBL" id="VAW67641.1"/>
    </source>
</evidence>
<reference evidence="3" key="1">
    <citation type="submission" date="2018-06" db="EMBL/GenBank/DDBJ databases">
        <authorList>
            <person name="Zhirakovskaya E."/>
        </authorList>
    </citation>
    <scope>NUCLEOTIDE SEQUENCE</scope>
</reference>
<gene>
    <name evidence="3" type="ORF">MNBD_GAMMA08-3043</name>
</gene>
<dbReference type="InterPro" id="IPR009465">
    <property type="entry name" value="Spondin_N"/>
</dbReference>
<dbReference type="PANTHER" id="PTHR11311:SF15">
    <property type="entry name" value="SPONDIN-2"/>
    <property type="match status" value="1"/>
</dbReference>
<dbReference type="PROSITE" id="PS51020">
    <property type="entry name" value="SPONDIN"/>
    <property type="match status" value="1"/>
</dbReference>
<accession>A0A3B0XJ91</accession>
<keyword evidence="1" id="KW-0812">Transmembrane</keyword>
<dbReference type="GO" id="GO:0007155">
    <property type="term" value="P:cell adhesion"/>
    <property type="evidence" value="ECO:0007669"/>
    <property type="project" value="TreeGrafter"/>
</dbReference>